<reference evidence="13" key="2">
    <citation type="submission" date="2021-01" db="UniProtKB">
        <authorList>
            <consortium name="EnsemblMetazoa"/>
        </authorList>
    </citation>
    <scope>IDENTIFICATION</scope>
</reference>
<dbReference type="InterPro" id="IPR036860">
    <property type="entry name" value="SH2_dom_sf"/>
</dbReference>
<evidence type="ECO:0000256" key="9">
    <source>
        <dbReference type="RuleBase" id="RU362096"/>
    </source>
</evidence>
<evidence type="ECO:0000256" key="5">
    <source>
        <dbReference type="ARBA" id="ARBA00023137"/>
    </source>
</evidence>
<dbReference type="GO" id="GO:0004713">
    <property type="term" value="F:protein tyrosine kinase activity"/>
    <property type="evidence" value="ECO:0000318"/>
    <property type="project" value="GO_Central"/>
</dbReference>
<dbReference type="PRINTS" id="PR00401">
    <property type="entry name" value="SH2DOMAIN"/>
</dbReference>
<feature type="domain" description="Protein kinase" evidence="12">
    <location>
        <begin position="528"/>
        <end position="787"/>
    </location>
</feature>
<dbReference type="KEGG" id="spu:589201"/>
<dbReference type="PRINTS" id="PR00109">
    <property type="entry name" value="TYRKINASE"/>
</dbReference>
<dbReference type="SMART" id="SM00252">
    <property type="entry name" value="SH2"/>
    <property type="match status" value="2"/>
</dbReference>
<comment type="catalytic activity">
    <reaction evidence="6 9">
        <text>L-tyrosyl-[protein] + ATP = O-phospho-L-tyrosyl-[protein] + ADP + H(+)</text>
        <dbReference type="Rhea" id="RHEA:10596"/>
        <dbReference type="Rhea" id="RHEA-COMP:10136"/>
        <dbReference type="Rhea" id="RHEA-COMP:20101"/>
        <dbReference type="ChEBI" id="CHEBI:15378"/>
        <dbReference type="ChEBI" id="CHEBI:30616"/>
        <dbReference type="ChEBI" id="CHEBI:46858"/>
        <dbReference type="ChEBI" id="CHEBI:61978"/>
        <dbReference type="ChEBI" id="CHEBI:456216"/>
        <dbReference type="EC" id="2.7.10.2"/>
    </reaction>
</comment>
<keyword evidence="14" id="KW-1185">Reference proteome</keyword>
<evidence type="ECO:0000256" key="6">
    <source>
        <dbReference type="ARBA" id="ARBA00051245"/>
    </source>
</evidence>
<keyword evidence="1 9" id="KW-0808">Transferase</keyword>
<dbReference type="InterPro" id="IPR000719">
    <property type="entry name" value="Prot_kinase_dom"/>
</dbReference>
<feature type="compositionally biased region" description="Basic and acidic residues" evidence="10">
    <location>
        <begin position="395"/>
        <end position="405"/>
    </location>
</feature>
<reference evidence="14" key="1">
    <citation type="submission" date="2015-02" db="EMBL/GenBank/DDBJ databases">
        <title>Genome sequencing for Strongylocentrotus purpuratus.</title>
        <authorList>
            <person name="Murali S."/>
            <person name="Liu Y."/>
            <person name="Vee V."/>
            <person name="English A."/>
            <person name="Wang M."/>
            <person name="Skinner E."/>
            <person name="Han Y."/>
            <person name="Muzny D.M."/>
            <person name="Worley K.C."/>
            <person name="Gibbs R.A."/>
        </authorList>
    </citation>
    <scope>NUCLEOTIDE SEQUENCE</scope>
</reference>
<sequence length="802" mass="90917">MEIHNKLCSLQLGPCIMERTSILNSTNHHHHHNNHHQQQHQVSPTPKINHHYHQQLVQPGRIMPVDPLSRRFYHGRITREEAEARLRNAGCHQGMFLLRESLGREGNYALSLCYEDDVYHYAIERQYDGTVAIKDGKNFAGPIELVSNHMNREDGLLCRLLRPCNLQQGIAARAFSDMDHQQMEGALIDLAKSQGMAPEVITKALHSTQRPQLERALKKIMHQDKPWFHHKLSREEAEQRIVSAGLQEGKFLVRERTEEGSFALSLCYNNFVYHYKIDKDCTGQLSIKEGPKFDSLIQMVDHYQLKKDGLLCCLLVPCHDNNRDTPTRRRHSGGQSIHVDDVHEYDAYAGIDDKAVDYAGIDDKAVDYAGIDDEVVAYAGIDELDAYSDIPPQRAADRNQRRIASEDGGGVPPTPLRTALSVSVSSPPGIRAPLEYNPSPPTPNRTNSSNNVNDLHLTQMGGHGWDEPEHEGETSIEEFVLVEELPSQRPREYHDDDDKIYGVANEQEKLYDYLAKTKTTKKLDATCLNLGDQIGKGNFGSVLKGTCMANGQLIPVAVKTLKADFGIPNSEPEIVREAELMAGLDHPHIVRMIGICHAAEMMLVLELAELGPLHKYLKKHQEMSTRNVLELMYQVAQGMCYLESRQFVHRDLAARNVLLVDETFAKISDFGMSKALGLDSQYYVAETAGKWPLKWYAPECIYKFKFSSKSDVWSYGVTLWEALSYGKRPYASMRGQELMQFIENGDRLSQPDRCPDDVYSLMRRCWLSEAKDRPGFGDIESVLSDILKRLQAGTLRMRTDRQ</sequence>
<keyword evidence="2 8" id="KW-0547">Nucleotide-binding</keyword>
<proteinExistence type="inferred from homology"/>
<dbReference type="EC" id="2.7.10.2" evidence="9"/>
<evidence type="ECO:0000313" key="13">
    <source>
        <dbReference type="EnsemblMetazoa" id="XP_030851825"/>
    </source>
</evidence>
<evidence type="ECO:0000256" key="4">
    <source>
        <dbReference type="ARBA" id="ARBA00022840"/>
    </source>
</evidence>
<accession>A0A7M7PL32</accession>
<feature type="domain" description="SH2" evidence="11">
    <location>
        <begin position="72"/>
        <end position="164"/>
    </location>
</feature>
<dbReference type="GO" id="GO:0005886">
    <property type="term" value="C:plasma membrane"/>
    <property type="evidence" value="ECO:0000318"/>
    <property type="project" value="GO_Central"/>
</dbReference>
<dbReference type="Pfam" id="PF07714">
    <property type="entry name" value="PK_Tyr_Ser-Thr"/>
    <property type="match status" value="1"/>
</dbReference>
<dbReference type="Gene3D" id="3.30.200.20">
    <property type="entry name" value="Phosphorylase Kinase, domain 1"/>
    <property type="match status" value="1"/>
</dbReference>
<dbReference type="GO" id="GO:0005524">
    <property type="term" value="F:ATP binding"/>
    <property type="evidence" value="ECO:0007669"/>
    <property type="project" value="UniProtKB-UniRule"/>
</dbReference>
<feature type="compositionally biased region" description="Low complexity" evidence="10">
    <location>
        <begin position="444"/>
        <end position="453"/>
    </location>
</feature>
<dbReference type="GeneID" id="589201"/>
<dbReference type="Gene3D" id="3.30.505.10">
    <property type="entry name" value="SH2 domain"/>
    <property type="match status" value="2"/>
</dbReference>
<feature type="compositionally biased region" description="Basic and acidic residues" evidence="10">
    <location>
        <begin position="464"/>
        <end position="473"/>
    </location>
</feature>
<dbReference type="InterPro" id="IPR001245">
    <property type="entry name" value="Ser-Thr/Tyr_kinase_cat_dom"/>
</dbReference>
<evidence type="ECO:0000256" key="3">
    <source>
        <dbReference type="ARBA" id="ARBA00022777"/>
    </source>
</evidence>
<feature type="region of interest" description="Disordered" evidence="10">
    <location>
        <begin position="389"/>
        <end position="474"/>
    </location>
</feature>
<evidence type="ECO:0000256" key="8">
    <source>
        <dbReference type="PROSITE-ProRule" id="PRU10141"/>
    </source>
</evidence>
<dbReference type="PROSITE" id="PS50011">
    <property type="entry name" value="PROTEIN_KINASE_DOM"/>
    <property type="match status" value="1"/>
</dbReference>
<evidence type="ECO:0000259" key="12">
    <source>
        <dbReference type="PROSITE" id="PS50011"/>
    </source>
</evidence>
<feature type="domain" description="SH2" evidence="11">
    <location>
        <begin position="227"/>
        <end position="318"/>
    </location>
</feature>
<dbReference type="SUPFAM" id="SSF56112">
    <property type="entry name" value="Protein kinase-like (PK-like)"/>
    <property type="match status" value="1"/>
</dbReference>
<dbReference type="InterPro" id="IPR020635">
    <property type="entry name" value="Tyr_kinase_cat_dom"/>
</dbReference>
<keyword evidence="7" id="KW-0727">SH2 domain</keyword>
<evidence type="ECO:0000313" key="14">
    <source>
        <dbReference type="Proteomes" id="UP000007110"/>
    </source>
</evidence>
<dbReference type="InterPro" id="IPR008266">
    <property type="entry name" value="Tyr_kinase_AS"/>
</dbReference>
<dbReference type="SMART" id="SM00219">
    <property type="entry name" value="TyrKc"/>
    <property type="match status" value="1"/>
</dbReference>
<dbReference type="AlphaFoldDB" id="A0A7M7PL32"/>
<dbReference type="InterPro" id="IPR050198">
    <property type="entry name" value="Non-receptor_tyrosine_kinases"/>
</dbReference>
<feature type="region of interest" description="Disordered" evidence="10">
    <location>
        <begin position="26"/>
        <end position="46"/>
    </location>
</feature>
<evidence type="ECO:0000256" key="1">
    <source>
        <dbReference type="ARBA" id="ARBA00022679"/>
    </source>
</evidence>
<organism evidence="13 14">
    <name type="scientific">Strongylocentrotus purpuratus</name>
    <name type="common">Purple sea urchin</name>
    <dbReference type="NCBI Taxonomy" id="7668"/>
    <lineage>
        <taxon>Eukaryota</taxon>
        <taxon>Metazoa</taxon>
        <taxon>Echinodermata</taxon>
        <taxon>Eleutherozoa</taxon>
        <taxon>Echinozoa</taxon>
        <taxon>Echinoidea</taxon>
        <taxon>Euechinoidea</taxon>
        <taxon>Echinacea</taxon>
        <taxon>Camarodonta</taxon>
        <taxon>Echinidea</taxon>
        <taxon>Strongylocentrotidae</taxon>
        <taxon>Strongylocentrotus</taxon>
    </lineage>
</organism>
<keyword evidence="4 8" id="KW-0067">ATP-binding</keyword>
<keyword evidence="3 9" id="KW-0418">Kinase</keyword>
<dbReference type="PROSITE" id="PS00107">
    <property type="entry name" value="PROTEIN_KINASE_ATP"/>
    <property type="match status" value="1"/>
</dbReference>
<keyword evidence="5 9" id="KW-0829">Tyrosine-protein kinase</keyword>
<feature type="compositionally biased region" description="Basic residues" evidence="10">
    <location>
        <begin position="27"/>
        <end position="38"/>
    </location>
</feature>
<evidence type="ECO:0000259" key="11">
    <source>
        <dbReference type="PROSITE" id="PS50001"/>
    </source>
</evidence>
<evidence type="ECO:0000256" key="7">
    <source>
        <dbReference type="PROSITE-ProRule" id="PRU00191"/>
    </source>
</evidence>
<protein>
    <recommendedName>
        <fullName evidence="9">Tyrosine-protein kinase</fullName>
        <ecNumber evidence="9">2.7.10.2</ecNumber>
    </recommendedName>
</protein>
<dbReference type="Pfam" id="PF00017">
    <property type="entry name" value="SH2"/>
    <property type="match status" value="2"/>
</dbReference>
<dbReference type="OrthoDB" id="535945at2759"/>
<comment type="similarity">
    <text evidence="9">Belongs to the protein kinase superfamily. Tyr protein kinase family.</text>
</comment>
<dbReference type="PROSITE" id="PS50001">
    <property type="entry name" value="SH2"/>
    <property type="match status" value="2"/>
</dbReference>
<dbReference type="InterPro" id="IPR011009">
    <property type="entry name" value="Kinase-like_dom_sf"/>
</dbReference>
<feature type="binding site" evidence="8">
    <location>
        <position position="559"/>
    </location>
    <ligand>
        <name>ATP</name>
        <dbReference type="ChEBI" id="CHEBI:30616"/>
    </ligand>
</feature>
<dbReference type="RefSeq" id="XP_030851825.1">
    <property type="nucleotide sequence ID" value="XM_030995965.1"/>
</dbReference>
<evidence type="ECO:0000256" key="2">
    <source>
        <dbReference type="ARBA" id="ARBA00022741"/>
    </source>
</evidence>
<dbReference type="OMA" id="TIVGDHK"/>
<dbReference type="EnsemblMetazoa" id="XM_030995965">
    <property type="protein sequence ID" value="XP_030851825"/>
    <property type="gene ID" value="LOC589201"/>
</dbReference>
<evidence type="ECO:0000256" key="10">
    <source>
        <dbReference type="SAM" id="MobiDB-lite"/>
    </source>
</evidence>
<dbReference type="InterPro" id="IPR000980">
    <property type="entry name" value="SH2"/>
</dbReference>
<name>A0A7M7PL32_STRPU</name>
<dbReference type="SUPFAM" id="SSF55550">
    <property type="entry name" value="SH2 domain"/>
    <property type="match status" value="2"/>
</dbReference>
<dbReference type="PROSITE" id="PS00109">
    <property type="entry name" value="PROTEIN_KINASE_TYR"/>
    <property type="match status" value="1"/>
</dbReference>
<dbReference type="InterPro" id="IPR017441">
    <property type="entry name" value="Protein_kinase_ATP_BS"/>
</dbReference>
<dbReference type="PANTHER" id="PTHR24418">
    <property type="entry name" value="TYROSINE-PROTEIN KINASE"/>
    <property type="match status" value="1"/>
</dbReference>
<dbReference type="Gene3D" id="1.10.510.10">
    <property type="entry name" value="Transferase(Phosphotransferase) domain 1"/>
    <property type="match status" value="1"/>
</dbReference>
<dbReference type="FunFam" id="1.10.510.10:FF:000216">
    <property type="entry name" value="Tyrosine-protein kinase SYK"/>
    <property type="match status" value="1"/>
</dbReference>
<dbReference type="Proteomes" id="UP000007110">
    <property type="component" value="Unassembled WGS sequence"/>
</dbReference>
<dbReference type="GO" id="GO:0004715">
    <property type="term" value="F:non-membrane spanning protein tyrosine kinase activity"/>
    <property type="evidence" value="ECO:0007669"/>
    <property type="project" value="UniProtKB-EC"/>
</dbReference>
<dbReference type="InParanoid" id="A0A7M7PL32"/>